<dbReference type="RefSeq" id="WP_185062004.1">
    <property type="nucleotide sequence ID" value="NZ_BAABJP010000008.1"/>
</dbReference>
<dbReference type="Proteomes" id="UP001428817">
    <property type="component" value="Unassembled WGS sequence"/>
</dbReference>
<protein>
    <submittedName>
        <fullName evidence="2">NAD-dependent epimerase/dehydratase family protein</fullName>
    </submittedName>
</protein>
<sequence length="301" mass="31908">MRIFLTGATGFIGSAVLRRLVAGGHTVTALVRSAQQAADIWDTAVTPVIGDLEQPQRFAAHIADADGLIHAGSPGHYSLSLVDDVFVSTVLMVLAGSGKPFVTTSGVWLYGDGRDLREDQRYAPPTLVCWRPALAERVRRAVGVRGIVIAPGIVHDRGRGMHTLIAAQRVDRRGSALRTIGSGDQHWTCVDRRDLADLYVRAFESAPAGSTFIGAAGDNPTVREITVALSHKLGFGGRTVTETDQAAITRLGHLGEAMLLDQRASGGHARAALDWTPVGPTLLEDIASAGVMLERPATVTA</sequence>
<dbReference type="Pfam" id="PF13460">
    <property type="entry name" value="NAD_binding_10"/>
    <property type="match status" value="1"/>
</dbReference>
<evidence type="ECO:0000313" key="3">
    <source>
        <dbReference type="Proteomes" id="UP001428817"/>
    </source>
</evidence>
<name>A0ABP9PXX2_9PSEU</name>
<keyword evidence="3" id="KW-1185">Reference proteome</keyword>
<dbReference type="InterPro" id="IPR036291">
    <property type="entry name" value="NAD(P)-bd_dom_sf"/>
</dbReference>
<evidence type="ECO:0000259" key="1">
    <source>
        <dbReference type="Pfam" id="PF13460"/>
    </source>
</evidence>
<accession>A0ABP9PXX2</accession>
<gene>
    <name evidence="2" type="ORF">GCM10023321_22200</name>
</gene>
<dbReference type="PANTHER" id="PTHR48079:SF6">
    <property type="entry name" value="NAD(P)-BINDING DOMAIN-CONTAINING PROTEIN-RELATED"/>
    <property type="match status" value="1"/>
</dbReference>
<comment type="caution">
    <text evidence="2">The sequence shown here is derived from an EMBL/GenBank/DDBJ whole genome shotgun (WGS) entry which is preliminary data.</text>
</comment>
<feature type="domain" description="NAD(P)-binding" evidence="1">
    <location>
        <begin position="7"/>
        <end position="110"/>
    </location>
</feature>
<dbReference type="InterPro" id="IPR016040">
    <property type="entry name" value="NAD(P)-bd_dom"/>
</dbReference>
<organism evidence="2 3">
    <name type="scientific">Pseudonocardia eucalypti</name>
    <dbReference type="NCBI Taxonomy" id="648755"/>
    <lineage>
        <taxon>Bacteria</taxon>
        <taxon>Bacillati</taxon>
        <taxon>Actinomycetota</taxon>
        <taxon>Actinomycetes</taxon>
        <taxon>Pseudonocardiales</taxon>
        <taxon>Pseudonocardiaceae</taxon>
        <taxon>Pseudonocardia</taxon>
    </lineage>
</organism>
<proteinExistence type="predicted"/>
<reference evidence="3" key="1">
    <citation type="journal article" date="2019" name="Int. J. Syst. Evol. Microbiol.">
        <title>The Global Catalogue of Microorganisms (GCM) 10K type strain sequencing project: providing services to taxonomists for standard genome sequencing and annotation.</title>
        <authorList>
            <consortium name="The Broad Institute Genomics Platform"/>
            <consortium name="The Broad Institute Genome Sequencing Center for Infectious Disease"/>
            <person name="Wu L."/>
            <person name="Ma J."/>
        </authorList>
    </citation>
    <scope>NUCLEOTIDE SEQUENCE [LARGE SCALE GENOMIC DNA]</scope>
    <source>
        <strain evidence="3">JCM 18303</strain>
    </source>
</reference>
<dbReference type="Gene3D" id="3.40.50.720">
    <property type="entry name" value="NAD(P)-binding Rossmann-like Domain"/>
    <property type="match status" value="1"/>
</dbReference>
<dbReference type="SUPFAM" id="SSF51735">
    <property type="entry name" value="NAD(P)-binding Rossmann-fold domains"/>
    <property type="match status" value="1"/>
</dbReference>
<dbReference type="InterPro" id="IPR051783">
    <property type="entry name" value="NAD(P)-dependent_oxidoreduct"/>
</dbReference>
<evidence type="ECO:0000313" key="2">
    <source>
        <dbReference type="EMBL" id="GAA5152868.1"/>
    </source>
</evidence>
<dbReference type="PANTHER" id="PTHR48079">
    <property type="entry name" value="PROTEIN YEEZ"/>
    <property type="match status" value="1"/>
</dbReference>
<dbReference type="EMBL" id="BAABJP010000008">
    <property type="protein sequence ID" value="GAA5152868.1"/>
    <property type="molecule type" value="Genomic_DNA"/>
</dbReference>